<proteinExistence type="predicted"/>
<keyword evidence="1" id="KW-0812">Transmembrane</keyword>
<comment type="caution">
    <text evidence="2">The sequence shown here is derived from an EMBL/GenBank/DDBJ whole genome shotgun (WGS) entry which is preliminary data.</text>
</comment>
<keyword evidence="1" id="KW-0472">Membrane</keyword>
<protein>
    <submittedName>
        <fullName evidence="2">Uncharacterized protein</fullName>
    </submittedName>
</protein>
<dbReference type="EMBL" id="PJQY01003879">
    <property type="protein sequence ID" value="PQM33780.1"/>
    <property type="molecule type" value="Genomic_DNA"/>
</dbReference>
<sequence length="169" mass="19024">MLWMEIGVLQPNKKSFIRIALVQHKRLSEGSLQILLSKYSPAWYGHGKISLALQLGYCIVCCWATLFYSIVPSLYLLKGISLFPQVPDEDVSQQYEKEIMEFGASSPMLTILATLALFNLYCFAEFVKDATTGSRGIAQVYETMALQILLCGVLILINIPLYQALYLNE</sequence>
<name>A0A314U933_PRUYE</name>
<keyword evidence="3" id="KW-1185">Reference proteome</keyword>
<feature type="transmembrane region" description="Helical" evidence="1">
    <location>
        <begin position="104"/>
        <end position="124"/>
    </location>
</feature>
<gene>
    <name evidence="2" type="ORF">Pyn_09902</name>
</gene>
<evidence type="ECO:0000313" key="3">
    <source>
        <dbReference type="Proteomes" id="UP000250321"/>
    </source>
</evidence>
<accession>A0A314U933</accession>
<feature type="transmembrane region" description="Helical" evidence="1">
    <location>
        <begin position="55"/>
        <end position="77"/>
    </location>
</feature>
<dbReference type="PANTHER" id="PTHR13301">
    <property type="entry name" value="X-BOX TRANSCRIPTION FACTOR-RELATED"/>
    <property type="match status" value="1"/>
</dbReference>
<dbReference type="AlphaFoldDB" id="A0A314U933"/>
<evidence type="ECO:0000256" key="1">
    <source>
        <dbReference type="SAM" id="Phobius"/>
    </source>
</evidence>
<dbReference type="OrthoDB" id="72851at2759"/>
<evidence type="ECO:0000313" key="2">
    <source>
        <dbReference type="EMBL" id="PQM33780.1"/>
    </source>
</evidence>
<dbReference type="Proteomes" id="UP000250321">
    <property type="component" value="Unassembled WGS sequence"/>
</dbReference>
<dbReference type="STRING" id="2094558.A0A314U933"/>
<feature type="transmembrane region" description="Helical" evidence="1">
    <location>
        <begin position="145"/>
        <end position="165"/>
    </location>
</feature>
<keyword evidence="1" id="KW-1133">Transmembrane helix</keyword>
<reference evidence="2 3" key="1">
    <citation type="submission" date="2018-02" db="EMBL/GenBank/DDBJ databases">
        <title>Draft genome of wild Prunus yedoensis var. nudiflora.</title>
        <authorList>
            <person name="Baek S."/>
            <person name="Kim J.-H."/>
            <person name="Choi K."/>
            <person name="Kim G.-B."/>
            <person name="Cho A."/>
            <person name="Jang H."/>
            <person name="Shin C.-H."/>
            <person name="Yu H.-J."/>
            <person name="Mun J.-H."/>
        </authorList>
    </citation>
    <scope>NUCLEOTIDE SEQUENCE [LARGE SCALE GENOMIC DNA]</scope>
    <source>
        <strain evidence="3">cv. Jeju island</strain>
        <tissue evidence="2">Leaf</tissue>
    </source>
</reference>
<organism evidence="2 3">
    <name type="scientific">Prunus yedoensis var. nudiflora</name>
    <dbReference type="NCBI Taxonomy" id="2094558"/>
    <lineage>
        <taxon>Eukaryota</taxon>
        <taxon>Viridiplantae</taxon>
        <taxon>Streptophyta</taxon>
        <taxon>Embryophyta</taxon>
        <taxon>Tracheophyta</taxon>
        <taxon>Spermatophyta</taxon>
        <taxon>Magnoliopsida</taxon>
        <taxon>eudicotyledons</taxon>
        <taxon>Gunneridae</taxon>
        <taxon>Pentapetalae</taxon>
        <taxon>rosids</taxon>
        <taxon>fabids</taxon>
        <taxon>Rosales</taxon>
        <taxon>Rosaceae</taxon>
        <taxon>Amygdaloideae</taxon>
        <taxon>Amygdaleae</taxon>
        <taxon>Prunus</taxon>
    </lineage>
</organism>